<sequence length="259" mass="28494">MEPTALPLAARDYLDPLAAEMAAFEAIARKADLSVPMPAQVSRYWQLRDLVAHLGGIHRWAVENIRTGKRARQVPKPDDDADLADWYRAGADLLLDELARTDPDAPCWNFSTVPRAAGFWFRRQFHETLIHGRDADLALGELRPVPQLLAADGVDEVLRVMLAVGHRWDGKPVTTLTGPVSVELSDTGHRWVLTPSGNRVPAVSGPRAAAVDEPVAVVRGPAEQVLLLLWQRLPFPDGTHLVSGDTDLVQRLLKSQITP</sequence>
<dbReference type="PANTHER" id="PTHR40758">
    <property type="entry name" value="CONSERVED PROTEIN"/>
    <property type="match status" value="1"/>
</dbReference>
<organism evidence="3">
    <name type="scientific">Verrucosispora sp. MS100047</name>
    <dbReference type="NCBI Taxonomy" id="1410949"/>
    <lineage>
        <taxon>Bacteria</taxon>
        <taxon>Bacillati</taxon>
        <taxon>Actinomycetota</taxon>
        <taxon>Actinomycetes</taxon>
        <taxon>Micromonosporales</taxon>
        <taxon>Micromonosporaceae</taxon>
        <taxon>Micromonospora</taxon>
    </lineage>
</organism>
<protein>
    <recommendedName>
        <fullName evidence="4">Mycothiol-dependent maleylpyruvate isomerase metal-binding domain-containing protein</fullName>
    </recommendedName>
</protein>
<dbReference type="Pfam" id="PF11716">
    <property type="entry name" value="MDMPI_N"/>
    <property type="match status" value="1"/>
</dbReference>
<dbReference type="InterPro" id="IPR024344">
    <property type="entry name" value="MDMPI_metal-binding"/>
</dbReference>
<dbReference type="SUPFAM" id="SSF109854">
    <property type="entry name" value="DinB/YfiT-like putative metalloenzymes"/>
    <property type="match status" value="1"/>
</dbReference>
<name>A0A097CRT8_9ACTN</name>
<evidence type="ECO:0000259" key="2">
    <source>
        <dbReference type="Pfam" id="PF11716"/>
    </source>
</evidence>
<feature type="domain" description="Mycothiol-dependent maleylpyruvate isomerase metal-binding" evidence="2">
    <location>
        <begin position="17"/>
        <end position="135"/>
    </location>
</feature>
<dbReference type="InterPro" id="IPR010872">
    <property type="entry name" value="MDMPI_C-term_domain"/>
</dbReference>
<dbReference type="NCBIfam" id="TIGR03083">
    <property type="entry name" value="maleylpyruvate isomerase family mycothiol-dependent enzyme"/>
    <property type="match status" value="1"/>
</dbReference>
<dbReference type="AlphaFoldDB" id="A0A097CRT8"/>
<dbReference type="PANTHER" id="PTHR40758:SF1">
    <property type="entry name" value="CONSERVED PROTEIN"/>
    <property type="match status" value="1"/>
</dbReference>
<dbReference type="GO" id="GO:0005886">
    <property type="term" value="C:plasma membrane"/>
    <property type="evidence" value="ECO:0007669"/>
    <property type="project" value="TreeGrafter"/>
</dbReference>
<evidence type="ECO:0000313" key="3">
    <source>
        <dbReference type="EMBL" id="AIS85376.1"/>
    </source>
</evidence>
<dbReference type="InterPro" id="IPR034660">
    <property type="entry name" value="DinB/YfiT-like"/>
</dbReference>
<evidence type="ECO:0000259" key="1">
    <source>
        <dbReference type="Pfam" id="PF07398"/>
    </source>
</evidence>
<accession>A0A097CRT8</accession>
<gene>
    <name evidence="3" type="ORF">VASRM7_138</name>
</gene>
<dbReference type="GO" id="GO:0046872">
    <property type="term" value="F:metal ion binding"/>
    <property type="evidence" value="ECO:0007669"/>
    <property type="project" value="InterPro"/>
</dbReference>
<dbReference type="InterPro" id="IPR017517">
    <property type="entry name" value="Maleyloyr_isom"/>
</dbReference>
<evidence type="ECO:0008006" key="4">
    <source>
        <dbReference type="Google" id="ProtNLM"/>
    </source>
</evidence>
<reference evidence="3" key="1">
    <citation type="journal article" date="2016" name="Appl. Microbiol. Biotechnol.">
        <title>Anti-MRSA and anti-TB metabolites from marine-derived Verrucosispora sp. MS100047.</title>
        <authorList>
            <person name="Huang P."/>
            <person name="Xie F."/>
            <person name="Ren B."/>
            <person name="Wang Q."/>
            <person name="Wang J."/>
            <person name="Wang Q."/>
            <person name="Abdel-Mageed W.M."/>
            <person name="Liu M."/>
            <person name="Han J."/>
            <person name="Oyeleye A."/>
            <person name="Shen J."/>
            <person name="Song F."/>
            <person name="Dai H."/>
            <person name="Liu X."/>
            <person name="Zhang L."/>
        </authorList>
    </citation>
    <scope>NUCLEOTIDE SEQUENCE</scope>
    <source>
        <strain evidence="3">MS100047</strain>
    </source>
</reference>
<dbReference type="Pfam" id="PF07398">
    <property type="entry name" value="MDMPI_C"/>
    <property type="match status" value="1"/>
</dbReference>
<feature type="domain" description="MDMPI C-terminal" evidence="1">
    <location>
        <begin position="149"/>
        <end position="251"/>
    </location>
</feature>
<proteinExistence type="predicted"/>
<dbReference type="EMBL" id="KF826639">
    <property type="protein sequence ID" value="AIS85376.1"/>
    <property type="molecule type" value="Genomic_DNA"/>
</dbReference>